<keyword evidence="8" id="KW-0472">Membrane</keyword>
<dbReference type="InterPro" id="IPR001173">
    <property type="entry name" value="Glyco_trans_2-like"/>
</dbReference>
<dbReference type="InterPro" id="IPR000772">
    <property type="entry name" value="Ricin_B_lectin"/>
</dbReference>
<dbReference type="PROSITE" id="PS50231">
    <property type="entry name" value="RICIN_B_LECTIN"/>
    <property type="match status" value="1"/>
</dbReference>
<dbReference type="PANTHER" id="PTHR11675">
    <property type="entry name" value="N-ACETYLGALACTOSAMINYLTRANSFERASE"/>
    <property type="match status" value="1"/>
</dbReference>
<keyword evidence="9" id="KW-1015">Disulfide bond</keyword>
<protein>
    <submittedName>
        <fullName evidence="13">Polypeptide N-acetylgalactosaminyltransferase 8</fullName>
    </submittedName>
</protein>
<evidence type="ECO:0000259" key="11">
    <source>
        <dbReference type="SMART" id="SM00458"/>
    </source>
</evidence>
<keyword evidence="6" id="KW-1133">Transmembrane helix</keyword>
<dbReference type="SUPFAM" id="SSF50370">
    <property type="entry name" value="Ricin B-like lectins"/>
    <property type="match status" value="1"/>
</dbReference>
<dbReference type="SMART" id="SM00458">
    <property type="entry name" value="RICIN"/>
    <property type="match status" value="1"/>
</dbReference>
<evidence type="ECO:0000256" key="7">
    <source>
        <dbReference type="ARBA" id="ARBA00023034"/>
    </source>
</evidence>
<keyword evidence="5" id="KW-0735">Signal-anchor</keyword>
<dbReference type="OrthoDB" id="6159198at2759"/>
<dbReference type="GO" id="GO:0006493">
    <property type="term" value="P:protein O-linked glycosylation"/>
    <property type="evidence" value="ECO:0007669"/>
    <property type="project" value="TreeGrafter"/>
</dbReference>
<evidence type="ECO:0000256" key="3">
    <source>
        <dbReference type="ARBA" id="ARBA00022692"/>
    </source>
</evidence>
<evidence type="ECO:0000313" key="13">
    <source>
        <dbReference type="RefSeq" id="XP_030371943.1"/>
    </source>
</evidence>
<reference evidence="13" key="1">
    <citation type="submission" date="2025-08" db="UniProtKB">
        <authorList>
            <consortium name="RefSeq"/>
        </authorList>
    </citation>
    <scope>IDENTIFICATION</scope>
    <source>
        <strain evidence="13">11010-0011.00</strain>
        <tissue evidence="13">Whole body</tissue>
    </source>
</reference>
<evidence type="ECO:0000256" key="2">
    <source>
        <dbReference type="ARBA" id="ARBA00005680"/>
    </source>
</evidence>
<organism evidence="12 13">
    <name type="scientific">Drosophila lebanonensis</name>
    <name type="common">Fruit fly</name>
    <name type="synonym">Scaptodrosophila lebanonensis</name>
    <dbReference type="NCBI Taxonomy" id="7225"/>
    <lineage>
        <taxon>Eukaryota</taxon>
        <taxon>Metazoa</taxon>
        <taxon>Ecdysozoa</taxon>
        <taxon>Arthropoda</taxon>
        <taxon>Hexapoda</taxon>
        <taxon>Insecta</taxon>
        <taxon>Pterygota</taxon>
        <taxon>Neoptera</taxon>
        <taxon>Endopterygota</taxon>
        <taxon>Diptera</taxon>
        <taxon>Brachycera</taxon>
        <taxon>Muscomorpha</taxon>
        <taxon>Ephydroidea</taxon>
        <taxon>Drosophilidae</taxon>
        <taxon>Scaptodrosophila</taxon>
    </lineage>
</organism>
<keyword evidence="12" id="KW-1185">Reference proteome</keyword>
<accession>A0A6J2T9Y8</accession>
<dbReference type="RefSeq" id="XP_030371943.1">
    <property type="nucleotide sequence ID" value="XM_030516083.1"/>
</dbReference>
<dbReference type="CDD" id="cd02510">
    <property type="entry name" value="pp-GalNAc-T"/>
    <property type="match status" value="1"/>
</dbReference>
<keyword evidence="4" id="KW-0430">Lectin</keyword>
<evidence type="ECO:0000256" key="4">
    <source>
        <dbReference type="ARBA" id="ARBA00022734"/>
    </source>
</evidence>
<evidence type="ECO:0000313" key="12">
    <source>
        <dbReference type="Proteomes" id="UP000504634"/>
    </source>
</evidence>
<dbReference type="Gene3D" id="3.90.550.10">
    <property type="entry name" value="Spore Coat Polysaccharide Biosynthesis Protein SpsA, Chain A"/>
    <property type="match status" value="2"/>
</dbReference>
<dbReference type="Gene3D" id="2.80.10.50">
    <property type="match status" value="1"/>
</dbReference>
<name>A0A6J2T9Y8_DROLE</name>
<keyword evidence="10" id="KW-0325">Glycoprotein</keyword>
<dbReference type="SUPFAM" id="SSF53448">
    <property type="entry name" value="Nucleotide-diphospho-sugar transferases"/>
    <property type="match status" value="2"/>
</dbReference>
<dbReference type="InterPro" id="IPR045885">
    <property type="entry name" value="GalNAc-T"/>
</dbReference>
<feature type="domain" description="Ricin B lectin" evidence="11">
    <location>
        <begin position="862"/>
        <end position="992"/>
    </location>
</feature>
<evidence type="ECO:0000256" key="10">
    <source>
        <dbReference type="ARBA" id="ARBA00023180"/>
    </source>
</evidence>
<evidence type="ECO:0000256" key="5">
    <source>
        <dbReference type="ARBA" id="ARBA00022968"/>
    </source>
</evidence>
<keyword evidence="3" id="KW-0812">Transmembrane</keyword>
<gene>
    <name evidence="13" type="primary">LOC115622193</name>
</gene>
<dbReference type="GO" id="GO:0030246">
    <property type="term" value="F:carbohydrate binding"/>
    <property type="evidence" value="ECO:0007669"/>
    <property type="project" value="UniProtKB-KW"/>
</dbReference>
<comment type="similarity">
    <text evidence="2">Belongs to the glycosyltransferase 2 family. GalNAc-T subfamily.</text>
</comment>
<dbReference type="InterPro" id="IPR029044">
    <property type="entry name" value="Nucleotide-diphossugar_trans"/>
</dbReference>
<dbReference type="Pfam" id="PF00535">
    <property type="entry name" value="Glycos_transf_2"/>
    <property type="match status" value="2"/>
</dbReference>
<keyword evidence="7" id="KW-0333">Golgi apparatus</keyword>
<sequence>MFGYNVWLSERTCLDRRLPDVRHQFCNKHKWMDVELPRASIILTYHQVDISAILRALHSIRERTPMELIREIILIDDATEVEELRSRDFLVLVNKLFGVFLRVRRLKEHVGVWAARKVGAEMAHGDVLVFMEPYIEVNVDWLPPLLLPLTKNWRVSTMPVLDIIDHATLRYAAGEPKRLAFDWHLHRMVLPLRAKEQEKYPEPHGSPVLNGKVFAITSAWFWEIDSYQTEYYNPPAVELELSFKIWQCGGRVLQASCSRVGYIKHKSNTLNKESMELEDFMDEQVSFRNLVEVWFDEYKQVVYETWPNLQHFKPDNLRMEFILRRRLQCRSARNFFEHVAPDIMAAHPFELPEDLANGELAMINEPKLCLSTEPRNRSISLRLRPCKRRSFQQRIGSAQYWAIGSDRSLKQKQIWLLLLLAVLISLIYYINEIKPENLAAKTRAAHTTTITTTTTTTTKTTAAAEHNIRYLRANYEALVVPSLGAMGKPALAEWSADELLAIESSQNETGYNAWLSNRISVERKLHDMRHRRCKKLRYRLKQLPPVSVVITYHNEQPSVLLRTLHSLKNRTPKRLLREIILVNDASDAKELSGSDFANYVSWKFPELVQHLQLPKQLGLMGARVEGARQAQADVLVFLDAHIEATRGWLPPLLAPLLENNRTCTTPIIDTIDYANFAYRRGKPSRGFFNWHFNYVQLPLLPAEAALLPAPHDNPIMNGGLFAIRKQWFFELGAYDEGLRVWGGEQFELSLKLWLCGGRILEVPCARVGHLFRHGDYQVRYTQRNNERKAIERNYKRIAEVWLDEYKDKLYANVPSLTYARAGPLKTQRALRERLQCKPFKWFLQHLASDFLAVYPLEDPADFAVGALQSLAAPELCLDTAHKKSGQPQLLPCGTDLKYPELNQKWTLSYRRELRSSYLCLELRNRQPNATIWLWQCHGQLGNQFWYYDPKGKQLVQGVEEAQQRCLEAQVEQRIVVANICDAESVGQRWNFGFVNQTALQKFWVGITRQ</sequence>
<evidence type="ECO:0000256" key="9">
    <source>
        <dbReference type="ARBA" id="ARBA00023157"/>
    </source>
</evidence>
<evidence type="ECO:0000256" key="6">
    <source>
        <dbReference type="ARBA" id="ARBA00022989"/>
    </source>
</evidence>
<dbReference type="CTD" id="39715"/>
<dbReference type="AlphaFoldDB" id="A0A6J2T9Y8"/>
<evidence type="ECO:0000256" key="8">
    <source>
        <dbReference type="ARBA" id="ARBA00023136"/>
    </source>
</evidence>
<proteinExistence type="inferred from homology"/>
<dbReference type="InterPro" id="IPR035992">
    <property type="entry name" value="Ricin_B-like_lectins"/>
</dbReference>
<dbReference type="GO" id="GO:0000139">
    <property type="term" value="C:Golgi membrane"/>
    <property type="evidence" value="ECO:0007669"/>
    <property type="project" value="UniProtKB-SubCell"/>
</dbReference>
<evidence type="ECO:0000256" key="1">
    <source>
        <dbReference type="ARBA" id="ARBA00004323"/>
    </source>
</evidence>
<comment type="subcellular location">
    <subcellularLocation>
        <location evidence="1">Golgi apparatus membrane</location>
        <topology evidence="1">Single-pass type II membrane protein</topology>
    </subcellularLocation>
</comment>
<dbReference type="Proteomes" id="UP000504634">
    <property type="component" value="Unplaced"/>
</dbReference>
<dbReference type="Pfam" id="PF00652">
    <property type="entry name" value="Ricin_B_lectin"/>
    <property type="match status" value="1"/>
</dbReference>
<dbReference type="GeneID" id="115622193"/>
<dbReference type="PANTHER" id="PTHR11675:SF134">
    <property type="entry name" value="N-ACETYLGALACTOSAMINYLTRANSFERASE 4-RELATED"/>
    <property type="match status" value="1"/>
</dbReference>
<dbReference type="GO" id="GO:0004653">
    <property type="term" value="F:polypeptide N-acetylgalactosaminyltransferase activity"/>
    <property type="evidence" value="ECO:0007669"/>
    <property type="project" value="TreeGrafter"/>
</dbReference>